<dbReference type="Proteomes" id="UP001372834">
    <property type="component" value="Unassembled WGS sequence"/>
</dbReference>
<evidence type="ECO:0000313" key="2">
    <source>
        <dbReference type="EMBL" id="KAK6643632.1"/>
    </source>
</evidence>
<feature type="transmembrane region" description="Helical" evidence="1">
    <location>
        <begin position="190"/>
        <end position="212"/>
    </location>
</feature>
<dbReference type="PANTHER" id="PTHR31735">
    <property type="entry name" value="VACUOLAR MEMBRANE PROTEIN YPL162C"/>
    <property type="match status" value="1"/>
</dbReference>
<proteinExistence type="predicted"/>
<dbReference type="AlphaFoldDB" id="A0AAN8XR80"/>
<keyword evidence="1" id="KW-1133">Transmembrane helix</keyword>
<comment type="caution">
    <text evidence="2">The sequence shown here is derived from an EMBL/GenBank/DDBJ whole genome shotgun (WGS) entry which is preliminary data.</text>
</comment>
<evidence type="ECO:0000256" key="1">
    <source>
        <dbReference type="SAM" id="Phobius"/>
    </source>
</evidence>
<dbReference type="EMBL" id="JAWJWE010000002">
    <property type="protein sequence ID" value="KAK6643632.1"/>
    <property type="molecule type" value="Genomic_DNA"/>
</dbReference>
<dbReference type="InterPro" id="IPR022127">
    <property type="entry name" value="STIMATE/YPL162C"/>
</dbReference>
<dbReference type="GO" id="GO:0016020">
    <property type="term" value="C:membrane"/>
    <property type="evidence" value="ECO:0007669"/>
    <property type="project" value="TreeGrafter"/>
</dbReference>
<feature type="transmembrane region" description="Helical" evidence="1">
    <location>
        <begin position="31"/>
        <end position="51"/>
    </location>
</feature>
<feature type="transmembrane region" description="Helical" evidence="1">
    <location>
        <begin position="95"/>
        <end position="115"/>
    </location>
</feature>
<organism evidence="2 3">
    <name type="scientific">Polyplax serrata</name>
    <name type="common">Common mouse louse</name>
    <dbReference type="NCBI Taxonomy" id="468196"/>
    <lineage>
        <taxon>Eukaryota</taxon>
        <taxon>Metazoa</taxon>
        <taxon>Ecdysozoa</taxon>
        <taxon>Arthropoda</taxon>
        <taxon>Hexapoda</taxon>
        <taxon>Insecta</taxon>
        <taxon>Pterygota</taxon>
        <taxon>Neoptera</taxon>
        <taxon>Paraneoptera</taxon>
        <taxon>Psocodea</taxon>
        <taxon>Troctomorpha</taxon>
        <taxon>Phthiraptera</taxon>
        <taxon>Anoplura</taxon>
        <taxon>Polyplacidae</taxon>
        <taxon>Polyplax</taxon>
    </lineage>
</organism>
<dbReference type="Pfam" id="PF12400">
    <property type="entry name" value="STIMATE"/>
    <property type="match status" value="1"/>
</dbReference>
<dbReference type="PANTHER" id="PTHR31735:SF1">
    <property type="entry name" value="VACUOLAR MEMBRANE PROTEIN YPL162C"/>
    <property type="match status" value="1"/>
</dbReference>
<keyword evidence="1" id="KW-0812">Transmembrane</keyword>
<sequence>MSNVNVQNSADSNVSQELHCGKDALTDSLGWFLQVLLATLAFTCLILKRFCEPRYIRRPWLIWFYDTSKQGLGALFIHLANIYLASQFQGDPCTWYIINFLLDSSVGLFIIYIGIRLSQYLAKKRNWESINFGEYGKPPSIHAWLTQCGLYVFLMVIVKISITLLIQFDFWDQVRDFILSPFTNPKIELAVVLLIIPFFVNALMFWVTDNFLMLKTYKKYEREASLLKKVKVKYQRIKSQRFGADDVDALVSADEELIGTEDRLKHLRTSSLTVT</sequence>
<reference evidence="2 3" key="1">
    <citation type="submission" date="2023-10" db="EMBL/GenBank/DDBJ databases">
        <title>Genomes of two closely related lineages of the louse Polyplax serrata with different host specificities.</title>
        <authorList>
            <person name="Martinu J."/>
            <person name="Tarabai H."/>
            <person name="Stefka J."/>
            <person name="Hypsa V."/>
        </authorList>
    </citation>
    <scope>NUCLEOTIDE SEQUENCE [LARGE SCALE GENOMIC DNA]</scope>
    <source>
        <strain evidence="2">HR10_N</strain>
    </source>
</reference>
<protein>
    <submittedName>
        <fullName evidence="2">Uncharacterized protein</fullName>
    </submittedName>
</protein>
<feature type="transmembrane region" description="Helical" evidence="1">
    <location>
        <begin position="150"/>
        <end position="170"/>
    </location>
</feature>
<evidence type="ECO:0000313" key="3">
    <source>
        <dbReference type="Proteomes" id="UP001372834"/>
    </source>
</evidence>
<name>A0AAN8XR80_POLSC</name>
<accession>A0AAN8XR80</accession>
<keyword evidence="1" id="KW-0472">Membrane</keyword>
<gene>
    <name evidence="2" type="ORF">RUM43_005142</name>
</gene>